<protein>
    <recommendedName>
        <fullName evidence="8">Arginine--tRNA ligase</fullName>
        <ecNumber evidence="8">6.1.1.19</ecNumber>
    </recommendedName>
    <alternativeName>
        <fullName evidence="8">Arginyl-tRNA synthetase</fullName>
        <shortName evidence="8">ArgRS</shortName>
    </alternativeName>
</protein>
<dbReference type="PANTHER" id="PTHR11956">
    <property type="entry name" value="ARGINYL-TRNA SYNTHETASE"/>
    <property type="match status" value="1"/>
</dbReference>
<evidence type="ECO:0000259" key="10">
    <source>
        <dbReference type="SMART" id="SM00836"/>
    </source>
</evidence>
<dbReference type="InterPro" id="IPR036695">
    <property type="entry name" value="Arg-tRNA-synth_N_sf"/>
</dbReference>
<dbReference type="SMART" id="SM01016">
    <property type="entry name" value="Arg_tRNA_synt_N"/>
    <property type="match status" value="1"/>
</dbReference>
<evidence type="ECO:0000256" key="6">
    <source>
        <dbReference type="ARBA" id="ARBA00023146"/>
    </source>
</evidence>
<dbReference type="PRINTS" id="PR01038">
    <property type="entry name" value="TRNASYNTHARG"/>
</dbReference>
<dbReference type="GO" id="GO:0005737">
    <property type="term" value="C:cytoplasm"/>
    <property type="evidence" value="ECO:0007669"/>
    <property type="project" value="UniProtKB-SubCell"/>
</dbReference>
<dbReference type="HAMAP" id="MF_00123">
    <property type="entry name" value="Arg_tRNA_synth"/>
    <property type="match status" value="1"/>
</dbReference>
<reference evidence="12" key="1">
    <citation type="submission" date="2019-03" db="EMBL/GenBank/DDBJ databases">
        <title>Lake Tanganyika Metagenome-Assembled Genomes (MAGs).</title>
        <authorList>
            <person name="Tran P."/>
        </authorList>
    </citation>
    <scope>NUCLEOTIDE SEQUENCE</scope>
    <source>
        <strain evidence="12">M_DeepCast_50m_m2_156</strain>
    </source>
</reference>
<evidence type="ECO:0000256" key="2">
    <source>
        <dbReference type="ARBA" id="ARBA00022598"/>
    </source>
</evidence>
<dbReference type="Gene3D" id="1.10.730.10">
    <property type="entry name" value="Isoleucyl-tRNA Synthetase, Domain 1"/>
    <property type="match status" value="1"/>
</dbReference>
<dbReference type="InterPro" id="IPR009080">
    <property type="entry name" value="tRNAsynth_Ia_anticodon-bd"/>
</dbReference>
<evidence type="ECO:0000256" key="5">
    <source>
        <dbReference type="ARBA" id="ARBA00022917"/>
    </source>
</evidence>
<feature type="domain" description="Arginyl tRNA synthetase N-terminal" evidence="11">
    <location>
        <begin position="8"/>
        <end position="91"/>
    </location>
</feature>
<dbReference type="GO" id="GO:0006420">
    <property type="term" value="P:arginyl-tRNA aminoacylation"/>
    <property type="evidence" value="ECO:0007669"/>
    <property type="project" value="UniProtKB-UniRule"/>
</dbReference>
<dbReference type="SUPFAM" id="SSF55190">
    <property type="entry name" value="Arginyl-tRNA synthetase (ArgRS), N-terminal 'additional' domain"/>
    <property type="match status" value="1"/>
</dbReference>
<evidence type="ECO:0000256" key="1">
    <source>
        <dbReference type="ARBA" id="ARBA00005594"/>
    </source>
</evidence>
<comment type="caution">
    <text evidence="12">The sequence shown here is derived from an EMBL/GenBank/DDBJ whole genome shotgun (WGS) entry which is preliminary data.</text>
</comment>
<evidence type="ECO:0000256" key="7">
    <source>
        <dbReference type="ARBA" id="ARBA00049339"/>
    </source>
</evidence>
<name>A0A8T4C6D3_9ARCH</name>
<dbReference type="EC" id="6.1.1.19" evidence="8"/>
<feature type="short sequence motif" description="'HIGH' region" evidence="8">
    <location>
        <begin position="125"/>
        <end position="135"/>
    </location>
</feature>
<proteinExistence type="inferred from homology"/>
<evidence type="ECO:0000256" key="8">
    <source>
        <dbReference type="HAMAP-Rule" id="MF_00123"/>
    </source>
</evidence>
<dbReference type="InterPro" id="IPR001412">
    <property type="entry name" value="aa-tRNA-synth_I_CS"/>
</dbReference>
<evidence type="ECO:0000256" key="4">
    <source>
        <dbReference type="ARBA" id="ARBA00022840"/>
    </source>
</evidence>
<dbReference type="PROSITE" id="PS00178">
    <property type="entry name" value="AA_TRNA_LIGASE_I"/>
    <property type="match status" value="1"/>
</dbReference>
<dbReference type="Pfam" id="PF00750">
    <property type="entry name" value="tRNA-synt_1d"/>
    <property type="match status" value="1"/>
</dbReference>
<keyword evidence="3 8" id="KW-0547">Nucleotide-binding</keyword>
<evidence type="ECO:0000259" key="11">
    <source>
        <dbReference type="SMART" id="SM01016"/>
    </source>
</evidence>
<evidence type="ECO:0000313" key="13">
    <source>
        <dbReference type="Proteomes" id="UP000774699"/>
    </source>
</evidence>
<evidence type="ECO:0000256" key="9">
    <source>
        <dbReference type="RuleBase" id="RU363038"/>
    </source>
</evidence>
<dbReference type="SUPFAM" id="SSF47323">
    <property type="entry name" value="Anticodon-binding domain of a subclass of class I aminoacyl-tRNA synthetases"/>
    <property type="match status" value="1"/>
</dbReference>
<dbReference type="AlphaFoldDB" id="A0A8T4C6D3"/>
<dbReference type="PANTHER" id="PTHR11956:SF5">
    <property type="entry name" value="ARGININE--TRNA LIGASE, CYTOPLASMIC"/>
    <property type="match status" value="1"/>
</dbReference>
<accession>A0A8T4C6D3</accession>
<dbReference type="NCBIfam" id="TIGR00456">
    <property type="entry name" value="argS"/>
    <property type="match status" value="1"/>
</dbReference>
<dbReference type="InterPro" id="IPR008909">
    <property type="entry name" value="DALR_anticod-bd"/>
</dbReference>
<dbReference type="InterPro" id="IPR005148">
    <property type="entry name" value="Arg-tRNA-synth_N"/>
</dbReference>
<keyword evidence="4 8" id="KW-0067">ATP-binding</keyword>
<comment type="subcellular location">
    <subcellularLocation>
        <location evidence="8">Cytoplasm</location>
    </subcellularLocation>
</comment>
<comment type="similarity">
    <text evidence="1 8 9">Belongs to the class-I aminoacyl-tRNA synthetase family.</text>
</comment>
<dbReference type="GO" id="GO:0004814">
    <property type="term" value="F:arginine-tRNA ligase activity"/>
    <property type="evidence" value="ECO:0007669"/>
    <property type="project" value="UniProtKB-UniRule"/>
</dbReference>
<evidence type="ECO:0000256" key="3">
    <source>
        <dbReference type="ARBA" id="ARBA00022741"/>
    </source>
</evidence>
<dbReference type="Pfam" id="PF03485">
    <property type="entry name" value="Arg_tRNA_synt_N"/>
    <property type="match status" value="1"/>
</dbReference>
<feature type="domain" description="DALR anticodon binding" evidence="10">
    <location>
        <begin position="460"/>
        <end position="574"/>
    </location>
</feature>
<dbReference type="EMBL" id="VGJJ01000008">
    <property type="protein sequence ID" value="MBM3282049.1"/>
    <property type="molecule type" value="Genomic_DNA"/>
</dbReference>
<dbReference type="SMART" id="SM00836">
    <property type="entry name" value="DALR_1"/>
    <property type="match status" value="1"/>
</dbReference>
<dbReference type="GO" id="GO:0005524">
    <property type="term" value="F:ATP binding"/>
    <property type="evidence" value="ECO:0007669"/>
    <property type="project" value="UniProtKB-UniRule"/>
</dbReference>
<gene>
    <name evidence="8 12" type="primary">argS</name>
    <name evidence="12" type="ORF">FJY86_01755</name>
</gene>
<dbReference type="FunFam" id="1.10.730.10:FF:000006">
    <property type="entry name" value="Arginyl-tRNA synthetase 2, mitochondrial"/>
    <property type="match status" value="1"/>
</dbReference>
<evidence type="ECO:0000313" key="12">
    <source>
        <dbReference type="EMBL" id="MBM3282049.1"/>
    </source>
</evidence>
<dbReference type="Gene3D" id="3.30.1360.70">
    <property type="entry name" value="Arginyl tRNA synthetase N-terminal domain"/>
    <property type="match status" value="1"/>
</dbReference>
<keyword evidence="5 8" id="KW-0648">Protein biosynthesis</keyword>
<comment type="catalytic activity">
    <reaction evidence="7 8">
        <text>tRNA(Arg) + L-arginine + ATP = L-arginyl-tRNA(Arg) + AMP + diphosphate</text>
        <dbReference type="Rhea" id="RHEA:20301"/>
        <dbReference type="Rhea" id="RHEA-COMP:9658"/>
        <dbReference type="Rhea" id="RHEA-COMP:9673"/>
        <dbReference type="ChEBI" id="CHEBI:30616"/>
        <dbReference type="ChEBI" id="CHEBI:32682"/>
        <dbReference type="ChEBI" id="CHEBI:33019"/>
        <dbReference type="ChEBI" id="CHEBI:78442"/>
        <dbReference type="ChEBI" id="CHEBI:78513"/>
        <dbReference type="ChEBI" id="CHEBI:456215"/>
        <dbReference type="EC" id="6.1.1.19"/>
    </reaction>
</comment>
<sequence length="574" mass="64994">MLLHSYHEKLAENINHTLNVLHVPTHDAPSLIAMMVRPPSPEKGDLSIPVFKLAPNGQNPAAFAQQLVHHLKTTELFSKFDAAGPYVNVFFNPQTYAQKIIENAGSVPPVPGKDVEPVMIEYASPNTNKPLHVGHLRNLALAESMIRLFSHNGKKVIRAQVINDRGVHICKSMLAYEKWGRSTTPESTGMKSDHFVGKWYTEFTKHAETNPALEEEAQAMLVKWEQNDTHVRELWKKNNEWAIKGMFQTYARMGATFDVNYYESEFYQNGKDIVMQAYEKGLLKKADNGAIIVPLEKFGLPDKPVIRGDGTSLYFTQDIYLAMKRFHDYPTLERIVYVVASEQEMHFKQLFATLKLLGVPQAEKCYHLGYGLLTLPSGKMSSRAGTVVNADELMDELVQMAVEEYNKRNPELSTSEIARRANVIALSALKFYLVKQDAKKELVFDPKESISFDGQTGPYLLYTTARILSILRKSTHTLDVHAANLLTLPTEKMLLTILSKKDEVIAAALRNYSPHVLGHYLLDLANTFNTYYHETKIIQENEKLEKARLALANAIRQTLEEGLYLLGIETLREM</sequence>
<dbReference type="InterPro" id="IPR035684">
    <property type="entry name" value="ArgRS_core"/>
</dbReference>
<keyword evidence="2 8" id="KW-0436">Ligase</keyword>
<dbReference type="SUPFAM" id="SSF52374">
    <property type="entry name" value="Nucleotidylyl transferase"/>
    <property type="match status" value="1"/>
</dbReference>
<keyword evidence="8" id="KW-0963">Cytoplasm</keyword>
<organism evidence="12 13">
    <name type="scientific">Candidatus Iainarchaeum sp</name>
    <dbReference type="NCBI Taxonomy" id="3101447"/>
    <lineage>
        <taxon>Archaea</taxon>
        <taxon>Candidatus Iainarchaeota</taxon>
        <taxon>Candidatus Iainarchaeia</taxon>
        <taxon>Candidatus Iainarchaeales</taxon>
        <taxon>Candidatus Iainarchaeaceae</taxon>
        <taxon>Candidatus Iainarchaeum</taxon>
    </lineage>
</organism>
<dbReference type="Proteomes" id="UP000774699">
    <property type="component" value="Unassembled WGS sequence"/>
</dbReference>
<dbReference type="InterPro" id="IPR014729">
    <property type="entry name" value="Rossmann-like_a/b/a_fold"/>
</dbReference>
<dbReference type="InterPro" id="IPR001278">
    <property type="entry name" value="Arg-tRNA-ligase"/>
</dbReference>
<dbReference type="Pfam" id="PF05746">
    <property type="entry name" value="DALR_1"/>
    <property type="match status" value="1"/>
</dbReference>
<keyword evidence="6 8" id="KW-0030">Aminoacyl-tRNA synthetase</keyword>
<dbReference type="Gene3D" id="3.40.50.620">
    <property type="entry name" value="HUPs"/>
    <property type="match status" value="1"/>
</dbReference>